<accession>A0A1M4YCZ1</accession>
<dbReference type="OrthoDB" id="7821105at2"/>
<feature type="domain" description="SWIM-type" evidence="3">
    <location>
        <begin position="503"/>
        <end position="544"/>
    </location>
</feature>
<evidence type="ECO:0000256" key="1">
    <source>
        <dbReference type="PROSITE-ProRule" id="PRU00325"/>
    </source>
</evidence>
<dbReference type="Pfam" id="PF04434">
    <property type="entry name" value="SWIM"/>
    <property type="match status" value="1"/>
</dbReference>
<gene>
    <name evidence="4" type="ORF">SAMN05444392_106170</name>
</gene>
<reference evidence="4 5" key="1">
    <citation type="submission" date="2016-11" db="EMBL/GenBank/DDBJ databases">
        <authorList>
            <person name="Jaros S."/>
            <person name="Januszkiewicz K."/>
            <person name="Wedrychowicz H."/>
        </authorList>
    </citation>
    <scope>NUCLEOTIDE SEQUENCE [LARGE SCALE GENOMIC DNA]</scope>
    <source>
        <strain evidence="4 5">DSM 44666</strain>
    </source>
</reference>
<keyword evidence="5" id="KW-1185">Reference proteome</keyword>
<dbReference type="GO" id="GO:0008270">
    <property type="term" value="F:zinc ion binding"/>
    <property type="evidence" value="ECO:0007669"/>
    <property type="project" value="UniProtKB-KW"/>
</dbReference>
<dbReference type="AlphaFoldDB" id="A0A1M4YCZ1"/>
<keyword evidence="1" id="KW-0862">Zinc</keyword>
<dbReference type="RefSeq" id="WP_073154990.1">
    <property type="nucleotide sequence ID" value="NZ_FQVL01000006.1"/>
</dbReference>
<dbReference type="InterPro" id="IPR007527">
    <property type="entry name" value="Znf_SWIM"/>
</dbReference>
<evidence type="ECO:0000313" key="4">
    <source>
        <dbReference type="EMBL" id="SHF03615.1"/>
    </source>
</evidence>
<evidence type="ECO:0000313" key="5">
    <source>
        <dbReference type="Proteomes" id="UP000184476"/>
    </source>
</evidence>
<name>A0A1M4YCZ1_9BACL</name>
<sequence>MLFEQKYGKSSGISHAGGQTTVDFAPDLGREPTFFQGQILEPVRYREAMCALRDVVVSDLNYKPKDHSAYQAWVQEQYIIDLAEVLEKRSEIGKQMKEVQEQLREVQARQARRKGDFYKAQRRYFDYLYQVDKAAWWVLDPVITVAPDQVFFEAFSLDESSYGRLAVHNELFDDVKEFQYGTTNIDFSDALYNEIQRIRSYRKTEFKIDPTGFEVAAEHREVYKEKKIDVPTSWIRGFLQVQSAMSLPTTSFDIQPIDLYNLCRFLRLNRERRSPRSLKFIFEPGQPVRVVIQPWDEVLVFQESIYEGKEKREIRTWGRRRILLLERLLPLTKKITVHLLGNGMPSFYVADLGSLSFTLGLSGWTRNDWAGAGNFDLLVGTAKDVSARESARVFAQLKKHKSLSVEQLAIFSNLSLSKVQAALRQLCSAGRVMFDLEVELYRLRELTRDPLPMEELAYTNPQEEKAEDLVTSKQVELIQVQAKPNGNTFLTGRGEHEKRPFTPEVTLDIDGRIVEASCNCYFYRQNRLMKGPCEHILATMSLHRQQSGGDRDV</sequence>
<evidence type="ECO:0000256" key="2">
    <source>
        <dbReference type="SAM" id="Coils"/>
    </source>
</evidence>
<keyword evidence="1" id="KW-0863">Zinc-finger</keyword>
<protein>
    <submittedName>
        <fullName evidence="4">SWIM zinc finger</fullName>
    </submittedName>
</protein>
<keyword evidence="1" id="KW-0479">Metal-binding</keyword>
<organism evidence="4 5">
    <name type="scientific">Seinonella peptonophila</name>
    <dbReference type="NCBI Taxonomy" id="112248"/>
    <lineage>
        <taxon>Bacteria</taxon>
        <taxon>Bacillati</taxon>
        <taxon>Bacillota</taxon>
        <taxon>Bacilli</taxon>
        <taxon>Bacillales</taxon>
        <taxon>Thermoactinomycetaceae</taxon>
        <taxon>Seinonella</taxon>
    </lineage>
</organism>
<dbReference type="PROSITE" id="PS50966">
    <property type="entry name" value="ZF_SWIM"/>
    <property type="match status" value="1"/>
</dbReference>
<feature type="coiled-coil region" evidence="2">
    <location>
        <begin position="82"/>
        <end position="109"/>
    </location>
</feature>
<dbReference type="EMBL" id="FQVL01000006">
    <property type="protein sequence ID" value="SHF03615.1"/>
    <property type="molecule type" value="Genomic_DNA"/>
</dbReference>
<keyword evidence="2" id="KW-0175">Coiled coil</keyword>
<evidence type="ECO:0000259" key="3">
    <source>
        <dbReference type="PROSITE" id="PS50966"/>
    </source>
</evidence>
<proteinExistence type="predicted"/>
<dbReference type="STRING" id="112248.SAMN05444392_106170"/>
<dbReference type="Proteomes" id="UP000184476">
    <property type="component" value="Unassembled WGS sequence"/>
</dbReference>